<dbReference type="EMBL" id="AP009389">
    <property type="protein sequence ID" value="BAF60683.1"/>
    <property type="molecule type" value="Genomic_DNA"/>
</dbReference>
<dbReference type="GO" id="GO:0030527">
    <property type="term" value="F:structural constituent of chromatin"/>
    <property type="evidence" value="ECO:0007669"/>
    <property type="project" value="InterPro"/>
</dbReference>
<dbReference type="InterPro" id="IPR010992">
    <property type="entry name" value="IHF-like_DNA-bd_dom_sf"/>
</dbReference>
<evidence type="ECO:0000256" key="3">
    <source>
        <dbReference type="ARBA" id="ARBA00023125"/>
    </source>
</evidence>
<dbReference type="SMART" id="SM00411">
    <property type="entry name" value="BHL"/>
    <property type="match status" value="1"/>
</dbReference>
<dbReference type="STRING" id="370438.PTH_2502"/>
<proteinExistence type="inferred from homology"/>
<dbReference type="InterPro" id="IPR000119">
    <property type="entry name" value="Hist_DNA-bd"/>
</dbReference>
<sequence>MRKYELVRLLAAETGVTQGQAKAVLDALPDVVLSLVQAGHPVRFAGLGTFQAVTRQPRKARNLQTGEPVMVPARRMLSFRAERKYRKGV</sequence>
<reference evidence="6" key="1">
    <citation type="journal article" date="2008" name="Genome Res.">
        <title>The genome of Pelotomaculum thermopropionicum reveals niche-associated evolution in anaerobic microbiota.</title>
        <authorList>
            <person name="Kosaka T."/>
            <person name="Kato S."/>
            <person name="Shimoyama T."/>
            <person name="Ishii S."/>
            <person name="Abe T."/>
            <person name="Watanabe K."/>
        </authorList>
    </citation>
    <scope>NUCLEOTIDE SEQUENCE [LARGE SCALE GENOMIC DNA]</scope>
    <source>
        <strain evidence="6">DSM 13744 / JCM 10971 / SI</strain>
    </source>
</reference>
<evidence type="ECO:0000256" key="4">
    <source>
        <dbReference type="RuleBase" id="RU003939"/>
    </source>
</evidence>
<dbReference type="GO" id="GO:0003677">
    <property type="term" value="F:DNA binding"/>
    <property type="evidence" value="ECO:0007669"/>
    <property type="project" value="UniProtKB-KW"/>
</dbReference>
<accession>A5CZB4</accession>
<keyword evidence="2" id="KW-0226">DNA condensation</keyword>
<dbReference type="HOGENOM" id="CLU_105066_3_3_9"/>
<keyword evidence="3 5" id="KW-0238">DNA-binding</keyword>
<dbReference type="Gene3D" id="4.10.520.10">
    <property type="entry name" value="IHF-like DNA-binding proteins"/>
    <property type="match status" value="1"/>
</dbReference>
<dbReference type="Pfam" id="PF00216">
    <property type="entry name" value="Bac_DNA_binding"/>
    <property type="match status" value="1"/>
</dbReference>
<dbReference type="CDD" id="cd13831">
    <property type="entry name" value="HU"/>
    <property type="match status" value="1"/>
</dbReference>
<organism evidence="5 6">
    <name type="scientific">Pelotomaculum thermopropionicum (strain DSM 13744 / JCM 10971 / SI)</name>
    <dbReference type="NCBI Taxonomy" id="370438"/>
    <lineage>
        <taxon>Bacteria</taxon>
        <taxon>Bacillati</taxon>
        <taxon>Bacillota</taxon>
        <taxon>Clostridia</taxon>
        <taxon>Eubacteriales</taxon>
        <taxon>Desulfotomaculaceae</taxon>
        <taxon>Pelotomaculum</taxon>
    </lineage>
</organism>
<evidence type="ECO:0000313" key="6">
    <source>
        <dbReference type="Proteomes" id="UP000006556"/>
    </source>
</evidence>
<evidence type="ECO:0000256" key="1">
    <source>
        <dbReference type="ARBA" id="ARBA00010529"/>
    </source>
</evidence>
<dbReference type="eggNOG" id="COG0776">
    <property type="taxonomic scope" value="Bacteria"/>
</dbReference>
<comment type="similarity">
    <text evidence="1 4">Belongs to the bacterial histone-like protein family.</text>
</comment>
<evidence type="ECO:0000256" key="2">
    <source>
        <dbReference type="ARBA" id="ARBA00023067"/>
    </source>
</evidence>
<dbReference type="GO" id="GO:0030261">
    <property type="term" value="P:chromosome condensation"/>
    <property type="evidence" value="ECO:0007669"/>
    <property type="project" value="UniProtKB-KW"/>
</dbReference>
<protein>
    <submittedName>
        <fullName evidence="5">Bacterial nucleoid DNA-binding protein</fullName>
    </submittedName>
</protein>
<dbReference type="AlphaFoldDB" id="A5CZB4"/>
<gene>
    <name evidence="5" type="primary">HimA</name>
    <name evidence="5" type="ordered locus">PTH_2502</name>
</gene>
<dbReference type="SUPFAM" id="SSF47729">
    <property type="entry name" value="IHF-like DNA-binding proteins"/>
    <property type="match status" value="1"/>
</dbReference>
<dbReference type="Proteomes" id="UP000006556">
    <property type="component" value="Chromosome"/>
</dbReference>
<evidence type="ECO:0000313" key="5">
    <source>
        <dbReference type="EMBL" id="BAF60683.1"/>
    </source>
</evidence>
<keyword evidence="6" id="KW-1185">Reference proteome</keyword>
<dbReference type="PANTHER" id="PTHR33175">
    <property type="entry name" value="DNA-BINDING PROTEIN HU"/>
    <property type="match status" value="1"/>
</dbReference>
<dbReference type="PANTHER" id="PTHR33175:SF3">
    <property type="entry name" value="DNA-BINDING PROTEIN HU-BETA"/>
    <property type="match status" value="1"/>
</dbReference>
<dbReference type="KEGG" id="pth:PTH_2502"/>
<name>A5CZB4_PELTS</name>